<reference evidence="2 3" key="1">
    <citation type="submission" date="2014-04" db="EMBL/GenBank/DDBJ databases">
        <authorList>
            <consortium name="DOE Joint Genome Institute"/>
            <person name="Kuo A."/>
            <person name="Tarkka M."/>
            <person name="Buscot F."/>
            <person name="Kohler A."/>
            <person name="Nagy L.G."/>
            <person name="Floudas D."/>
            <person name="Copeland A."/>
            <person name="Barry K.W."/>
            <person name="Cichocki N."/>
            <person name="Veneault-Fourrey C."/>
            <person name="LaButti K."/>
            <person name="Lindquist E.A."/>
            <person name="Lipzen A."/>
            <person name="Lundell T."/>
            <person name="Morin E."/>
            <person name="Murat C."/>
            <person name="Sun H."/>
            <person name="Tunlid A."/>
            <person name="Henrissat B."/>
            <person name="Grigoriev I.V."/>
            <person name="Hibbett D.S."/>
            <person name="Martin F."/>
            <person name="Nordberg H.P."/>
            <person name="Cantor M.N."/>
            <person name="Hua S.X."/>
        </authorList>
    </citation>
    <scope>NUCLEOTIDE SEQUENCE [LARGE SCALE GENOMIC DNA]</scope>
    <source>
        <strain evidence="2 3">F 1598</strain>
    </source>
</reference>
<dbReference type="HOGENOM" id="CLU_1732188_0_0_1"/>
<dbReference type="AlphaFoldDB" id="A0A0C3EUH8"/>
<dbReference type="InParanoid" id="A0A0C3EUH8"/>
<protein>
    <submittedName>
        <fullName evidence="2">Uncharacterized protein</fullName>
    </submittedName>
</protein>
<dbReference type="Proteomes" id="UP000054166">
    <property type="component" value="Unassembled WGS sequence"/>
</dbReference>
<feature type="region of interest" description="Disordered" evidence="1">
    <location>
        <begin position="62"/>
        <end position="112"/>
    </location>
</feature>
<feature type="region of interest" description="Disordered" evidence="1">
    <location>
        <begin position="1"/>
        <end position="43"/>
    </location>
</feature>
<evidence type="ECO:0000313" key="3">
    <source>
        <dbReference type="Proteomes" id="UP000054166"/>
    </source>
</evidence>
<feature type="compositionally biased region" description="Basic and acidic residues" evidence="1">
    <location>
        <begin position="1"/>
        <end position="22"/>
    </location>
</feature>
<evidence type="ECO:0000313" key="2">
    <source>
        <dbReference type="EMBL" id="KIM71694.1"/>
    </source>
</evidence>
<accession>A0A0C3EUH8</accession>
<proteinExistence type="predicted"/>
<evidence type="ECO:0000256" key="1">
    <source>
        <dbReference type="SAM" id="MobiDB-lite"/>
    </source>
</evidence>
<gene>
    <name evidence="2" type="ORF">PILCRDRAFT_16817</name>
</gene>
<reference evidence="3" key="2">
    <citation type="submission" date="2015-01" db="EMBL/GenBank/DDBJ databases">
        <title>Evolutionary Origins and Diversification of the Mycorrhizal Mutualists.</title>
        <authorList>
            <consortium name="DOE Joint Genome Institute"/>
            <consortium name="Mycorrhizal Genomics Consortium"/>
            <person name="Kohler A."/>
            <person name="Kuo A."/>
            <person name="Nagy L.G."/>
            <person name="Floudas D."/>
            <person name="Copeland A."/>
            <person name="Barry K.W."/>
            <person name="Cichocki N."/>
            <person name="Veneault-Fourrey C."/>
            <person name="LaButti K."/>
            <person name="Lindquist E.A."/>
            <person name="Lipzen A."/>
            <person name="Lundell T."/>
            <person name="Morin E."/>
            <person name="Murat C."/>
            <person name="Riley R."/>
            <person name="Ohm R."/>
            <person name="Sun H."/>
            <person name="Tunlid A."/>
            <person name="Henrissat B."/>
            <person name="Grigoriev I.V."/>
            <person name="Hibbett D.S."/>
            <person name="Martin F."/>
        </authorList>
    </citation>
    <scope>NUCLEOTIDE SEQUENCE [LARGE SCALE GENOMIC DNA]</scope>
    <source>
        <strain evidence="3">F 1598</strain>
    </source>
</reference>
<keyword evidence="3" id="KW-1185">Reference proteome</keyword>
<feature type="compositionally biased region" description="Basic and acidic residues" evidence="1">
    <location>
        <begin position="87"/>
        <end position="112"/>
    </location>
</feature>
<name>A0A0C3EUH8_PILCF</name>
<feature type="compositionally biased region" description="Basic and acidic residues" evidence="1">
    <location>
        <begin position="30"/>
        <end position="39"/>
    </location>
</feature>
<sequence>MNEIDCLNRTKTALDQDDHERLQGPPPLEGEPKEPGTREARRHTLMTKATVLARRVGLERTSINTDQGKGTPFAYAEDVDSSPLADETSKNSENRSLSHEEVTMLSDEERQSKDTDWIKKLEELHRRTETYRRGDTRAIITLLLFKQNRRT</sequence>
<organism evidence="2 3">
    <name type="scientific">Piloderma croceum (strain F 1598)</name>
    <dbReference type="NCBI Taxonomy" id="765440"/>
    <lineage>
        <taxon>Eukaryota</taxon>
        <taxon>Fungi</taxon>
        <taxon>Dikarya</taxon>
        <taxon>Basidiomycota</taxon>
        <taxon>Agaricomycotina</taxon>
        <taxon>Agaricomycetes</taxon>
        <taxon>Agaricomycetidae</taxon>
        <taxon>Atheliales</taxon>
        <taxon>Atheliaceae</taxon>
        <taxon>Piloderma</taxon>
    </lineage>
</organism>
<dbReference type="EMBL" id="KN833233">
    <property type="protein sequence ID" value="KIM71694.1"/>
    <property type="molecule type" value="Genomic_DNA"/>
</dbReference>